<keyword evidence="2" id="KW-1185">Reference proteome</keyword>
<proteinExistence type="predicted"/>
<sequence>MRFRKDPKLSPFVVSSFVETFVLQTGKLAKHNINNQLLRHVNNNNFVFTITYVKSGFETDLKMELLSFEKAIESCNIKYMNYCEIGNPPITVNLRDFKNLWSEMDSKQNTRVCVLSPCLPTIIVNLES</sequence>
<dbReference type="Proteomes" id="UP000499080">
    <property type="component" value="Unassembled WGS sequence"/>
</dbReference>
<evidence type="ECO:0000313" key="2">
    <source>
        <dbReference type="Proteomes" id="UP000499080"/>
    </source>
</evidence>
<organism evidence="1 2">
    <name type="scientific">Araneus ventricosus</name>
    <name type="common">Orbweaver spider</name>
    <name type="synonym">Epeira ventricosa</name>
    <dbReference type="NCBI Taxonomy" id="182803"/>
    <lineage>
        <taxon>Eukaryota</taxon>
        <taxon>Metazoa</taxon>
        <taxon>Ecdysozoa</taxon>
        <taxon>Arthropoda</taxon>
        <taxon>Chelicerata</taxon>
        <taxon>Arachnida</taxon>
        <taxon>Araneae</taxon>
        <taxon>Araneomorphae</taxon>
        <taxon>Entelegynae</taxon>
        <taxon>Araneoidea</taxon>
        <taxon>Araneidae</taxon>
        <taxon>Araneus</taxon>
    </lineage>
</organism>
<dbReference type="AlphaFoldDB" id="A0A4Y2GMV8"/>
<evidence type="ECO:0000313" key="1">
    <source>
        <dbReference type="EMBL" id="GBM55192.1"/>
    </source>
</evidence>
<name>A0A4Y2GMV8_ARAVE</name>
<gene>
    <name evidence="1" type="ORF">AVEN_182144_1</name>
</gene>
<protein>
    <submittedName>
        <fullName evidence="1">Uncharacterized protein</fullName>
    </submittedName>
</protein>
<dbReference type="EMBL" id="BGPR01001489">
    <property type="protein sequence ID" value="GBM55192.1"/>
    <property type="molecule type" value="Genomic_DNA"/>
</dbReference>
<reference evidence="1 2" key="1">
    <citation type="journal article" date="2019" name="Sci. Rep.">
        <title>Orb-weaving spider Araneus ventricosus genome elucidates the spidroin gene catalogue.</title>
        <authorList>
            <person name="Kono N."/>
            <person name="Nakamura H."/>
            <person name="Ohtoshi R."/>
            <person name="Moran D.A.P."/>
            <person name="Shinohara A."/>
            <person name="Yoshida Y."/>
            <person name="Fujiwara M."/>
            <person name="Mori M."/>
            <person name="Tomita M."/>
            <person name="Arakawa K."/>
        </authorList>
    </citation>
    <scope>NUCLEOTIDE SEQUENCE [LARGE SCALE GENOMIC DNA]</scope>
</reference>
<accession>A0A4Y2GMV8</accession>
<comment type="caution">
    <text evidence="1">The sequence shown here is derived from an EMBL/GenBank/DDBJ whole genome shotgun (WGS) entry which is preliminary data.</text>
</comment>